<evidence type="ECO:0000256" key="7">
    <source>
        <dbReference type="ARBA" id="ARBA00022807"/>
    </source>
</evidence>
<dbReference type="GO" id="GO:0005737">
    <property type="term" value="C:cytoplasm"/>
    <property type="evidence" value="ECO:0000318"/>
    <property type="project" value="GO_Central"/>
</dbReference>
<dbReference type="InterPro" id="IPR001578">
    <property type="entry name" value="Peptidase_C12_UCH"/>
</dbReference>
<feature type="domain" description="UCH catalytic" evidence="12">
    <location>
        <begin position="10"/>
        <end position="231"/>
    </location>
</feature>
<proteinExistence type="inferred from homology"/>
<evidence type="ECO:0000256" key="5">
    <source>
        <dbReference type="ARBA" id="ARBA00022786"/>
    </source>
</evidence>
<evidence type="ECO:0000256" key="1">
    <source>
        <dbReference type="ARBA" id="ARBA00000707"/>
    </source>
</evidence>
<dbReference type="FunFam" id="3.40.532.10:FF:000006">
    <property type="entry name" value="Ubiquitin carboxyl-terminal hydrolase"/>
    <property type="match status" value="1"/>
</dbReference>
<sequence length="233" mass="26278">MSDAAGGDVRWVPLESNPEVMSKYMHNLGMSKDWIFTDVYGLDDELLMMVPQPVLAVILLFPYDDKYKAFAKTEQENIEKDGQIVNDGVYFMKQTIRNACGTIGVLHAVLNCRDKISQDDTLKSFYEQTKDMTPEERGKKLECNESISHAHGESAQEGQTEAPQAEEDVCPHFIALVEKDGCVYELDGNKKFPINHGPIQEGFLKSAAKVCKMFMDRDPDEVHFTIMALSRDS</sequence>
<dbReference type="KEGG" id="spu:100889551"/>
<dbReference type="OMA" id="IDLHYVC"/>
<organism evidence="13 14">
    <name type="scientific">Strongylocentrotus purpuratus</name>
    <name type="common">Purple sea urchin</name>
    <dbReference type="NCBI Taxonomy" id="7668"/>
    <lineage>
        <taxon>Eukaryota</taxon>
        <taxon>Metazoa</taxon>
        <taxon>Echinodermata</taxon>
        <taxon>Eleutherozoa</taxon>
        <taxon>Echinozoa</taxon>
        <taxon>Echinoidea</taxon>
        <taxon>Euechinoidea</taxon>
        <taxon>Echinacea</taxon>
        <taxon>Camarodonta</taxon>
        <taxon>Echinidea</taxon>
        <taxon>Strongylocentrotidae</taxon>
        <taxon>Strongylocentrotus</taxon>
    </lineage>
</organism>
<dbReference type="Pfam" id="PF01088">
    <property type="entry name" value="Peptidase_C12"/>
    <property type="match status" value="1"/>
</dbReference>
<dbReference type="InterPro" id="IPR038765">
    <property type="entry name" value="Papain-like_cys_pep_sf"/>
</dbReference>
<dbReference type="GO" id="GO:0004843">
    <property type="term" value="F:cysteine-type deubiquitinase activity"/>
    <property type="evidence" value="ECO:0000318"/>
    <property type="project" value="GO_Central"/>
</dbReference>
<evidence type="ECO:0000256" key="9">
    <source>
        <dbReference type="ARBA" id="ARBA00073226"/>
    </source>
</evidence>
<dbReference type="RefSeq" id="XP_030836899.1">
    <property type="nucleotide sequence ID" value="XM_030981039.1"/>
</dbReference>
<dbReference type="FunCoup" id="A0A7M7NKE2">
    <property type="interactions" value="1414"/>
</dbReference>
<dbReference type="Proteomes" id="UP000007110">
    <property type="component" value="Unassembled WGS sequence"/>
</dbReference>
<reference evidence="13" key="2">
    <citation type="submission" date="2021-01" db="UniProtKB">
        <authorList>
            <consortium name="EnsemblMetazoa"/>
        </authorList>
    </citation>
    <scope>IDENTIFICATION</scope>
</reference>
<evidence type="ECO:0000256" key="11">
    <source>
        <dbReference type="RuleBase" id="RU361215"/>
    </source>
</evidence>
<dbReference type="SUPFAM" id="SSF54001">
    <property type="entry name" value="Cysteine proteinases"/>
    <property type="match status" value="1"/>
</dbReference>
<name>A0A7M7NKE2_STRPU</name>
<comment type="catalytic activity">
    <reaction evidence="1 10 11">
        <text>Thiol-dependent hydrolysis of ester, thioester, amide, peptide and isopeptide bonds formed by the C-terminal Gly of ubiquitin (a 76-residue protein attached to proteins as an intracellular targeting signal).</text>
        <dbReference type="EC" id="3.4.19.12"/>
    </reaction>
</comment>
<comment type="function">
    <text evidence="8">Ubiquitin-protein hydrolase is involved both in the processing of ubiquitin precursors and of ubiquitinated proteins. This enzyme is a thiol protease that recognizes and hydrolyzes a peptide bond at the C-terminal glycine of ubiquitin.</text>
</comment>
<keyword evidence="6 10" id="KW-0378">Hydrolase</keyword>
<evidence type="ECO:0000256" key="8">
    <source>
        <dbReference type="ARBA" id="ARBA00055560"/>
    </source>
</evidence>
<dbReference type="GO" id="GO:0030163">
    <property type="term" value="P:protein catabolic process"/>
    <property type="evidence" value="ECO:0000318"/>
    <property type="project" value="GO_Central"/>
</dbReference>
<dbReference type="EC" id="3.4.19.12" evidence="3 11"/>
<feature type="site" description="Important for enzyme activity" evidence="10">
    <location>
        <position position="187"/>
    </location>
</feature>
<evidence type="ECO:0000256" key="3">
    <source>
        <dbReference type="ARBA" id="ARBA00012759"/>
    </source>
</evidence>
<evidence type="ECO:0000256" key="4">
    <source>
        <dbReference type="ARBA" id="ARBA00022670"/>
    </source>
</evidence>
<evidence type="ECO:0000256" key="10">
    <source>
        <dbReference type="PROSITE-ProRule" id="PRU01393"/>
    </source>
</evidence>
<dbReference type="EnsemblMetazoa" id="XM_030981039">
    <property type="protein sequence ID" value="XP_030836899"/>
    <property type="gene ID" value="LOC100889551"/>
</dbReference>
<dbReference type="CDD" id="cd09616">
    <property type="entry name" value="Peptidase_C12_UCH_L1_L3"/>
    <property type="match status" value="1"/>
</dbReference>
<reference evidence="14" key="1">
    <citation type="submission" date="2015-02" db="EMBL/GenBank/DDBJ databases">
        <title>Genome sequencing for Strongylocentrotus purpuratus.</title>
        <authorList>
            <person name="Murali S."/>
            <person name="Liu Y."/>
            <person name="Vee V."/>
            <person name="English A."/>
            <person name="Wang M."/>
            <person name="Skinner E."/>
            <person name="Han Y."/>
            <person name="Muzny D.M."/>
            <person name="Worley K.C."/>
            <person name="Gibbs R.A."/>
        </authorList>
    </citation>
    <scope>NUCLEOTIDE SEQUENCE</scope>
</reference>
<feature type="site" description="Transition state stabilizer" evidence="10">
    <location>
        <position position="94"/>
    </location>
</feature>
<dbReference type="PRINTS" id="PR00707">
    <property type="entry name" value="UBCTHYDRLASE"/>
</dbReference>
<evidence type="ECO:0000259" key="12">
    <source>
        <dbReference type="PROSITE" id="PS52048"/>
    </source>
</evidence>
<evidence type="ECO:0000313" key="13">
    <source>
        <dbReference type="EnsemblMetazoa" id="XP_030836899"/>
    </source>
</evidence>
<dbReference type="GeneID" id="100889551"/>
<dbReference type="AlphaFoldDB" id="A0A7M7NKE2"/>
<evidence type="ECO:0000256" key="6">
    <source>
        <dbReference type="ARBA" id="ARBA00022801"/>
    </source>
</evidence>
<dbReference type="OrthoDB" id="427186at2759"/>
<dbReference type="InterPro" id="IPR036959">
    <property type="entry name" value="Peptidase_C12_UCH_sf"/>
</dbReference>
<comment type="similarity">
    <text evidence="2 10 11">Belongs to the peptidase C12 family.</text>
</comment>
<keyword evidence="4 10" id="KW-0645">Protease</keyword>
<feature type="active site" description="Nucleophile" evidence="10">
    <location>
        <position position="100"/>
    </location>
</feature>
<keyword evidence="5 10" id="KW-0833">Ubl conjugation pathway</keyword>
<dbReference type="InParanoid" id="A0A7M7NKE2"/>
<feature type="active site" description="Proton donor" evidence="10">
    <location>
        <position position="172"/>
    </location>
</feature>
<keyword evidence="7 10" id="KW-0788">Thiol protease</keyword>
<evidence type="ECO:0000256" key="2">
    <source>
        <dbReference type="ARBA" id="ARBA00009326"/>
    </source>
</evidence>
<protein>
    <recommendedName>
        <fullName evidence="9 11">Ubiquitin carboxyl-terminal hydrolase</fullName>
        <ecNumber evidence="3 11">3.4.19.12</ecNumber>
    </recommendedName>
</protein>
<dbReference type="Gene3D" id="3.40.532.10">
    <property type="entry name" value="Peptidase C12, ubiquitin carboxyl-terminal hydrolase"/>
    <property type="match status" value="1"/>
</dbReference>
<dbReference type="PANTHER" id="PTHR10589">
    <property type="entry name" value="UBIQUITIN CARBOXYL-TERMINAL HYDROLASE"/>
    <property type="match status" value="1"/>
</dbReference>
<dbReference type="PANTHER" id="PTHR10589:SF17">
    <property type="entry name" value="UBIQUITIN CARBOXYL-TERMINAL HYDROLASE"/>
    <property type="match status" value="1"/>
</dbReference>
<accession>A0A7M7NKE2</accession>
<keyword evidence="14" id="KW-1185">Reference proteome</keyword>
<evidence type="ECO:0000313" key="14">
    <source>
        <dbReference type="Proteomes" id="UP000007110"/>
    </source>
</evidence>
<dbReference type="GO" id="GO:0006511">
    <property type="term" value="P:ubiquitin-dependent protein catabolic process"/>
    <property type="evidence" value="ECO:0007669"/>
    <property type="project" value="UniProtKB-UniRule"/>
</dbReference>
<dbReference type="PROSITE" id="PS52048">
    <property type="entry name" value="UCH_DOMAIN"/>
    <property type="match status" value="1"/>
</dbReference>